<keyword evidence="11" id="KW-0325">Glycoprotein</keyword>
<feature type="non-terminal residue" evidence="15">
    <location>
        <position position="1639"/>
    </location>
</feature>
<dbReference type="Proteomes" id="UP000001593">
    <property type="component" value="Unassembled WGS sequence"/>
</dbReference>
<feature type="domain" description="ABC transporter" evidence="14">
    <location>
        <begin position="371"/>
        <end position="602"/>
    </location>
</feature>
<feature type="non-terminal residue" evidence="15">
    <location>
        <position position="1"/>
    </location>
</feature>
<proteinExistence type="predicted"/>
<dbReference type="GO" id="GO:0051246">
    <property type="term" value="P:regulation of protein metabolic process"/>
    <property type="evidence" value="ECO:0007669"/>
    <property type="project" value="UniProtKB-ARBA"/>
</dbReference>
<keyword evidence="3" id="KW-0813">Transport</keyword>
<dbReference type="FunFam" id="3.40.50.300:FF:000327">
    <property type="entry name" value="ATP-binding cassette sub-family A member 3"/>
    <property type="match status" value="1"/>
</dbReference>
<dbReference type="GO" id="GO:0140359">
    <property type="term" value="F:ABC-type transporter activity"/>
    <property type="evidence" value="ECO:0007669"/>
    <property type="project" value="InterPro"/>
</dbReference>
<keyword evidence="10 13" id="KW-0472">Membrane</keyword>
<dbReference type="GO" id="GO:0042626">
    <property type="term" value="F:ATPase-coupled transmembrane transporter activity"/>
    <property type="evidence" value="ECO:0000318"/>
    <property type="project" value="GO_Central"/>
</dbReference>
<evidence type="ECO:0000256" key="7">
    <source>
        <dbReference type="ARBA" id="ARBA00022753"/>
    </source>
</evidence>
<accession>A7RNL9</accession>
<evidence type="ECO:0000256" key="12">
    <source>
        <dbReference type="SAM" id="MobiDB-lite"/>
    </source>
</evidence>
<dbReference type="HOGENOM" id="CLU_000604_19_1_1"/>
<organism evidence="15 16">
    <name type="scientific">Nematostella vectensis</name>
    <name type="common">Starlet sea anemone</name>
    <dbReference type="NCBI Taxonomy" id="45351"/>
    <lineage>
        <taxon>Eukaryota</taxon>
        <taxon>Metazoa</taxon>
        <taxon>Cnidaria</taxon>
        <taxon>Anthozoa</taxon>
        <taxon>Hexacorallia</taxon>
        <taxon>Actiniaria</taxon>
        <taxon>Edwardsiidae</taxon>
        <taxon>Nematostella</taxon>
    </lineage>
</organism>
<evidence type="ECO:0000313" key="15">
    <source>
        <dbReference type="EMBL" id="EDO46878.1"/>
    </source>
</evidence>
<dbReference type="InterPro" id="IPR027417">
    <property type="entry name" value="P-loop_NTPase"/>
</dbReference>
<dbReference type="PhylomeDB" id="A7RNL9"/>
<dbReference type="SMART" id="SM00382">
    <property type="entry name" value="AAA"/>
    <property type="match status" value="2"/>
</dbReference>
<keyword evidence="8" id="KW-0067">ATP-binding</keyword>
<dbReference type="GO" id="GO:0005319">
    <property type="term" value="F:lipid transporter activity"/>
    <property type="evidence" value="ECO:0000318"/>
    <property type="project" value="GO_Central"/>
</dbReference>
<dbReference type="Pfam" id="PF23321">
    <property type="entry name" value="R1_ABCA1"/>
    <property type="match status" value="1"/>
</dbReference>
<feature type="region of interest" description="Disordered" evidence="12">
    <location>
        <begin position="745"/>
        <end position="764"/>
    </location>
</feature>
<dbReference type="InterPro" id="IPR026082">
    <property type="entry name" value="ABCA"/>
</dbReference>
<gene>
    <name evidence="15" type="ORF">NEMVEDRAFT_v1g87844</name>
</gene>
<feature type="transmembrane region" description="Helical" evidence="13">
    <location>
        <begin position="1176"/>
        <end position="1198"/>
    </location>
</feature>
<keyword evidence="6" id="KW-0547">Nucleotide-binding</keyword>
<evidence type="ECO:0000256" key="5">
    <source>
        <dbReference type="ARBA" id="ARBA00022737"/>
    </source>
</evidence>
<dbReference type="Pfam" id="PF12698">
    <property type="entry name" value="ABC2_membrane_3"/>
    <property type="match status" value="2"/>
</dbReference>
<evidence type="ECO:0000256" key="11">
    <source>
        <dbReference type="ARBA" id="ARBA00023180"/>
    </source>
</evidence>
<evidence type="ECO:0000313" key="16">
    <source>
        <dbReference type="Proteomes" id="UP000001593"/>
    </source>
</evidence>
<evidence type="ECO:0000256" key="4">
    <source>
        <dbReference type="ARBA" id="ARBA00022692"/>
    </source>
</evidence>
<dbReference type="InterPro" id="IPR013525">
    <property type="entry name" value="ABC2_TM"/>
</dbReference>
<dbReference type="Gene3D" id="3.40.50.300">
    <property type="entry name" value="P-loop containing nucleotide triphosphate hydrolases"/>
    <property type="match status" value="2"/>
</dbReference>
<dbReference type="InterPro" id="IPR017871">
    <property type="entry name" value="ABC_transporter-like_CS"/>
</dbReference>
<dbReference type="EMBL" id="DS469523">
    <property type="protein sequence ID" value="EDO46878.1"/>
    <property type="molecule type" value="Genomic_DNA"/>
</dbReference>
<keyword evidence="4 13" id="KW-0812">Transmembrane</keyword>
<dbReference type="InParanoid" id="A7RNL9"/>
<dbReference type="GO" id="GO:0006869">
    <property type="term" value="P:lipid transport"/>
    <property type="evidence" value="ECO:0000318"/>
    <property type="project" value="GO_Central"/>
</dbReference>
<feature type="domain" description="ABC transporter" evidence="14">
    <location>
        <begin position="1323"/>
        <end position="1557"/>
    </location>
</feature>
<dbReference type="PANTHER" id="PTHR19229:SF185">
    <property type="entry name" value="ABC TRANSPORTER DOMAIN-CONTAINING PROTEIN"/>
    <property type="match status" value="1"/>
</dbReference>
<sequence>IFAGLVFENVDSGAELPKHIKYKIRQDVDFTPRTDRIRDWYWRPGPNGWFSKQGYMNFGFVFLQDMIDRALLTISFNETVFEPGTYAQMFPYPCYIRDRFVFYIGGTMPLFMTLAWIYTAAMIIKSIVYEKEKRLKEVMKVMGLGRTVHWVAWFINSASTMLITIIFLVITLKAGRILQHSDPFIIFLFLVVFMFATIMMCFLISVFFSRANVSAACGGIIFFVTYLPYTMVRWFEAFMNSSQIAAACLSSTTAFGVACNYLARYEEQGVGAQWNNLYASPIAGDEFSLGYAMGMMMIDGVLYALATFYIEAVMPGQYGIPRPWYFPLQKSYWFPQKPASPDMDDVAFSPDGATNNDVAMETEPSHLSMGVSIRNLVKIYKEGKKLAVDGLNLNLYEGQILSFLGHNGAGKTTTMSVLTGLFPPTHGTALISGYDIRTDIDMVRRNLGMCPQHNVLFDCLTVEEHLWFYASLKGMEKSRIPGEIEKFLKDVGLTNKRHELSANLSGGMKRKLSVAMAFVAESRVVILDEPTAGVDPYARRSIWDLLLKYKKDRTVLLSTHHMDEADVLGDRIAIISQGKLQCCGTSLFLKSHYGNGYYLTLTKKTPGLGLDSVDASERDSLGSRSSDSDPISDSVLGDYSDVYCNEKSVTSFIKSHIPSASLVEHVGTELTYVLPSHAAKEGKFQDMFEELDRNLHKLHVGSYGVSDTTLEEVFLKVAEEAQSEEAGTSAEVPVRRSTFTFSSHPVKCLQPPAQGDSKNDSVDGSLEFDDRESGLALLLRQFFALLVKRFHHCRRNRKAFIAQIILPAVFVCLAMIVAQIRPFYEKPALELTPHMFVKEEPYENYVLYANDDPGEPLARNLSDAFLQYPGLGTWCMSNNCSRKPIAFQPSLSPVPTPSPDCDCSEAMNVCPAGAGGPPPPTWTSYDGNIIQKMSGRNISDYLLKTYMKFVKKRYINKIEIMIVREYGGLSFGDNYNNLPANVRNSSDPAIRRLISPRNVKIWYNNKGYHALPAFLNTLSNTVLRAKAKARGLDPSQYGITAYNHPMNYTKEQLDDETFVKRAVDVLVAICVVFALSFVPASFVVFLVSERVSKAKHLHLVSGVKPYIYWLANYVWDMCNYFIPAMLCVFIFLAFGDESYTTAMNFPPTFCLLLLYGWSITPLMYPASHFFSVSSTAYIVLISINLFVGINCTLATFILELFEDDKELTDINTVLKSVFLVFPNYCLGRGLIDLAKNQFLGIFSRFGVNLTRDPFSWDITGRNIFAMIIEGFVFFTLTVLIEYRFFIKLRPVKVVLKPVEEEDDDVQRERQRVNSGLGHATDALRLMNLTKVYRSRRKRIVAVDRLCVGVPKGECFGLLGVNGAGKTTTFKMLTGDIPVTSGEGFVDGHSILSDINGAHQSMGYCPQFDALDDLLTAKDHLRLYARLRGVPERYIPKVVNSLIQRMNLVQYQDVCAGKYSGGNKRKLSTAIALVGNPAIVFMDEPTTGMDPKARRFLWNIITGIMKEGRTVILTSHSMEECEALCNRVAIMVNGQMKCLGSPQHLKNKFGDGYTVILRVAGSNPDTEQVCQFIIQCFPNAVLKDKHHNMVEYQIPCQGLSVSRLFGHLEANRKMFDIEDYSVTQTTLDQVFINFAKDQTD</sequence>
<protein>
    <recommendedName>
        <fullName evidence="14">ABC transporter domain-containing protein</fullName>
    </recommendedName>
</protein>
<feature type="transmembrane region" description="Helical" evidence="13">
    <location>
        <begin position="1263"/>
        <end position="1282"/>
    </location>
</feature>
<comment type="subcellular location">
    <subcellularLocation>
        <location evidence="1">Endomembrane system</location>
        <topology evidence="1">Multi-pass membrane protein</topology>
    </subcellularLocation>
    <subcellularLocation>
        <location evidence="2">Endosome membrane</location>
    </subcellularLocation>
</comment>
<dbReference type="PROSITE" id="PS00211">
    <property type="entry name" value="ABC_TRANSPORTER_1"/>
    <property type="match status" value="1"/>
</dbReference>
<dbReference type="FunFam" id="3.40.50.300:FF:000511">
    <property type="entry name" value="ATP-binding cassette, sub-family A (ABC1), member 2"/>
    <property type="match status" value="1"/>
</dbReference>
<name>A7RNL9_NEMVE</name>
<dbReference type="OMA" id="ITHATFE"/>
<evidence type="ECO:0000256" key="10">
    <source>
        <dbReference type="ARBA" id="ARBA00023136"/>
    </source>
</evidence>
<feature type="transmembrane region" description="Helical" evidence="13">
    <location>
        <begin position="100"/>
        <end position="128"/>
    </location>
</feature>
<feature type="transmembrane region" description="Helical" evidence="13">
    <location>
        <begin position="1065"/>
        <end position="1087"/>
    </location>
</feature>
<evidence type="ECO:0000256" key="13">
    <source>
        <dbReference type="SAM" id="Phobius"/>
    </source>
</evidence>
<dbReference type="GO" id="GO:0016887">
    <property type="term" value="F:ATP hydrolysis activity"/>
    <property type="evidence" value="ECO:0007669"/>
    <property type="project" value="InterPro"/>
</dbReference>
<feature type="transmembrane region" description="Helical" evidence="13">
    <location>
        <begin position="184"/>
        <end position="207"/>
    </location>
</feature>
<dbReference type="eggNOG" id="KOG0059">
    <property type="taxonomic scope" value="Eukaryota"/>
</dbReference>
<keyword evidence="16" id="KW-1185">Reference proteome</keyword>
<dbReference type="GO" id="GO:0010008">
    <property type="term" value="C:endosome membrane"/>
    <property type="evidence" value="ECO:0007669"/>
    <property type="project" value="UniProtKB-SubCell"/>
</dbReference>
<dbReference type="InterPro" id="IPR056264">
    <property type="entry name" value="R2_ABCA1-4-like"/>
</dbReference>
<keyword evidence="5" id="KW-0677">Repeat</keyword>
<dbReference type="SUPFAM" id="SSF52540">
    <property type="entry name" value="P-loop containing nucleoside triphosphate hydrolases"/>
    <property type="match status" value="2"/>
</dbReference>
<keyword evidence="7" id="KW-0967">Endosome</keyword>
<evidence type="ECO:0000256" key="6">
    <source>
        <dbReference type="ARBA" id="ARBA00022741"/>
    </source>
</evidence>
<reference evidence="15 16" key="1">
    <citation type="journal article" date="2007" name="Science">
        <title>Sea anemone genome reveals ancestral eumetazoan gene repertoire and genomic organization.</title>
        <authorList>
            <person name="Putnam N.H."/>
            <person name="Srivastava M."/>
            <person name="Hellsten U."/>
            <person name="Dirks B."/>
            <person name="Chapman J."/>
            <person name="Salamov A."/>
            <person name="Terry A."/>
            <person name="Shapiro H."/>
            <person name="Lindquist E."/>
            <person name="Kapitonov V.V."/>
            <person name="Jurka J."/>
            <person name="Genikhovich G."/>
            <person name="Grigoriev I.V."/>
            <person name="Lucas S.M."/>
            <person name="Steele R.E."/>
            <person name="Finnerty J.R."/>
            <person name="Technau U."/>
            <person name="Martindale M.Q."/>
            <person name="Rokhsar D.S."/>
        </authorList>
    </citation>
    <scope>NUCLEOTIDE SEQUENCE [LARGE SCALE GENOMIC DNA]</scope>
    <source>
        <strain evidence="16">CH2 X CH6</strain>
    </source>
</reference>
<dbReference type="Pfam" id="PF00005">
    <property type="entry name" value="ABC_tran"/>
    <property type="match status" value="2"/>
</dbReference>
<evidence type="ECO:0000256" key="2">
    <source>
        <dbReference type="ARBA" id="ARBA00004608"/>
    </source>
</evidence>
<evidence type="ECO:0000256" key="9">
    <source>
        <dbReference type="ARBA" id="ARBA00022989"/>
    </source>
</evidence>
<keyword evidence="9 13" id="KW-1133">Transmembrane helix</keyword>
<feature type="transmembrane region" description="Helical" evidence="13">
    <location>
        <begin position="799"/>
        <end position="818"/>
    </location>
</feature>
<dbReference type="CDD" id="cd03263">
    <property type="entry name" value="ABC_subfamily_A"/>
    <property type="match status" value="2"/>
</dbReference>
<dbReference type="InterPro" id="IPR003593">
    <property type="entry name" value="AAA+_ATPase"/>
</dbReference>
<dbReference type="InterPro" id="IPR003439">
    <property type="entry name" value="ABC_transporter-like_ATP-bd"/>
</dbReference>
<feature type="transmembrane region" description="Helical" evidence="13">
    <location>
        <begin position="1145"/>
        <end position="1164"/>
    </location>
</feature>
<dbReference type="PROSITE" id="PS50893">
    <property type="entry name" value="ABC_TRANSPORTER_2"/>
    <property type="match status" value="2"/>
</dbReference>
<feature type="transmembrane region" description="Helical" evidence="13">
    <location>
        <begin position="1107"/>
        <end position="1133"/>
    </location>
</feature>
<evidence type="ECO:0000256" key="3">
    <source>
        <dbReference type="ARBA" id="ARBA00022448"/>
    </source>
</evidence>
<evidence type="ECO:0000256" key="8">
    <source>
        <dbReference type="ARBA" id="ARBA00022840"/>
    </source>
</evidence>
<feature type="transmembrane region" description="Helical" evidence="13">
    <location>
        <begin position="148"/>
        <end position="172"/>
    </location>
</feature>
<evidence type="ECO:0000259" key="14">
    <source>
        <dbReference type="PROSITE" id="PS50893"/>
    </source>
</evidence>
<evidence type="ECO:0000256" key="1">
    <source>
        <dbReference type="ARBA" id="ARBA00004127"/>
    </source>
</evidence>
<feature type="transmembrane region" description="Helical" evidence="13">
    <location>
        <begin position="213"/>
        <end position="232"/>
    </location>
</feature>
<dbReference type="PANTHER" id="PTHR19229">
    <property type="entry name" value="ATP-BINDING CASSETTE TRANSPORTER SUBFAMILY A ABCA"/>
    <property type="match status" value="1"/>
</dbReference>
<dbReference type="GO" id="GO:0005524">
    <property type="term" value="F:ATP binding"/>
    <property type="evidence" value="ECO:0007669"/>
    <property type="project" value="UniProtKB-KW"/>
</dbReference>